<dbReference type="Proteomes" id="UP001162992">
    <property type="component" value="Chromosome 12"/>
</dbReference>
<comment type="caution">
    <text evidence="1">The sequence shown here is derived from an EMBL/GenBank/DDBJ whole genome shotgun (WGS) entry which is preliminary data.</text>
</comment>
<organism evidence="1 2">
    <name type="scientific">Diphasiastrum complanatum</name>
    <name type="common">Issler's clubmoss</name>
    <name type="synonym">Lycopodium complanatum</name>
    <dbReference type="NCBI Taxonomy" id="34168"/>
    <lineage>
        <taxon>Eukaryota</taxon>
        <taxon>Viridiplantae</taxon>
        <taxon>Streptophyta</taxon>
        <taxon>Embryophyta</taxon>
        <taxon>Tracheophyta</taxon>
        <taxon>Lycopodiopsida</taxon>
        <taxon>Lycopodiales</taxon>
        <taxon>Lycopodiaceae</taxon>
        <taxon>Lycopodioideae</taxon>
        <taxon>Diphasiastrum</taxon>
    </lineage>
</organism>
<sequence length="770" mass="85187">MASTYMRAAGYHLHVLRLVGGLYSRCQFNTRRHMTKFKAAGLASSGKAVDVGKDEGTGLGLKKAPVIIVGAGPVGLTLAILLTKLGVRTILLEKKLKLTDHPQAHFLNNRTMEIFRRINGLGHEIEDQQPPMEHWRRFVYCTTLAGPILGLVDHLQPEDMAMHRSPTGIAHFSQHHLVRLLLKHAFDLGIVVHEVSRMPPMCSNSQSSNIGEIYMGHELKSLHANSSGVTTRVLSFETKVETVMHGSYLVAADGAGSIVRKIMGVEFEGEADMQKLINVHFRSKALGRHLARTNPGMLYFVFNARAIVVIVAHDLRSGEFVAQLPYYPPQQNFEDFSPEVCQQILFDVAGLENLDLEVKAVKNWVMHAQVAEKFLCGNDRVILIGDAAHRFPPAGGFGMNTGIQDAHNLAWKLSLILKGCACPTLLDTYEEERRPVAVANTKLSVANFKAAMAIPSALGLDPSIARLVHEAFNSKMGLILPTSMQQAFFNGIFALGRGQVTESFLSRYNPIAMARLSRVQSILQEGDSLQLQFPAEDLGFRYTEGALVPESAFRDGLHVEPTGRRREYVPSSMPGARLPHLKLAVLEKNCRQVGKTVTCEQEISTLDLASGDIVEFLMIVGCCSSGCYWAAAALQIGEAYNIPVKVAVIWPAGSMREKAGKASVRPHECMNDTKDSENCKDNRNSYEAWQNLKKTVVHAEEIDVSWWALCGLPSYGALLVRPDDHIAWRSHVEFGPNSLQELKNVFAKILQRRELASSLYTSHILFDKLN</sequence>
<accession>A0ACC2C1Y5</accession>
<proteinExistence type="predicted"/>
<keyword evidence="2" id="KW-1185">Reference proteome</keyword>
<protein>
    <submittedName>
        <fullName evidence="1">Uncharacterized protein</fullName>
    </submittedName>
</protein>
<evidence type="ECO:0000313" key="1">
    <source>
        <dbReference type="EMBL" id="KAJ7535970.1"/>
    </source>
</evidence>
<gene>
    <name evidence="1" type="ORF">O6H91_12G052100</name>
</gene>
<evidence type="ECO:0000313" key="2">
    <source>
        <dbReference type="Proteomes" id="UP001162992"/>
    </source>
</evidence>
<dbReference type="EMBL" id="CM055103">
    <property type="protein sequence ID" value="KAJ7535970.1"/>
    <property type="molecule type" value="Genomic_DNA"/>
</dbReference>
<name>A0ACC2C1Y5_DIPCM</name>
<reference evidence="2" key="1">
    <citation type="journal article" date="2024" name="Proc. Natl. Acad. Sci. U.S.A.">
        <title>Extraordinary preservation of gene collinearity over three hundred million years revealed in homosporous lycophytes.</title>
        <authorList>
            <person name="Li C."/>
            <person name="Wickell D."/>
            <person name="Kuo L.Y."/>
            <person name="Chen X."/>
            <person name="Nie B."/>
            <person name="Liao X."/>
            <person name="Peng D."/>
            <person name="Ji J."/>
            <person name="Jenkins J."/>
            <person name="Williams M."/>
            <person name="Shu S."/>
            <person name="Plott C."/>
            <person name="Barry K."/>
            <person name="Rajasekar S."/>
            <person name="Grimwood J."/>
            <person name="Han X."/>
            <person name="Sun S."/>
            <person name="Hou Z."/>
            <person name="He W."/>
            <person name="Dai G."/>
            <person name="Sun C."/>
            <person name="Schmutz J."/>
            <person name="Leebens-Mack J.H."/>
            <person name="Li F.W."/>
            <person name="Wang L."/>
        </authorList>
    </citation>
    <scope>NUCLEOTIDE SEQUENCE [LARGE SCALE GENOMIC DNA]</scope>
    <source>
        <strain evidence="2">cv. PW_Plant_1</strain>
    </source>
</reference>